<reference evidence="1 2" key="1">
    <citation type="submission" date="2019-03" db="EMBL/GenBank/DDBJ databases">
        <title>Single cell metagenomics reveals metabolic interactions within the superorganism composed of flagellate Streblomastix strix and complex community of Bacteroidetes bacteria on its surface.</title>
        <authorList>
            <person name="Treitli S.C."/>
            <person name="Kolisko M."/>
            <person name="Husnik F."/>
            <person name="Keeling P."/>
            <person name="Hampl V."/>
        </authorList>
    </citation>
    <scope>NUCLEOTIDE SEQUENCE [LARGE SCALE GENOMIC DNA]</scope>
    <source>
        <strain evidence="1">ST1C</strain>
    </source>
</reference>
<dbReference type="EMBL" id="SNRW01041076">
    <property type="protein sequence ID" value="KAA6339527.1"/>
    <property type="molecule type" value="Genomic_DNA"/>
</dbReference>
<evidence type="ECO:0000313" key="1">
    <source>
        <dbReference type="EMBL" id="KAA6339527.1"/>
    </source>
</evidence>
<organism evidence="1 2">
    <name type="scientific">Streblomastix strix</name>
    <dbReference type="NCBI Taxonomy" id="222440"/>
    <lineage>
        <taxon>Eukaryota</taxon>
        <taxon>Metamonada</taxon>
        <taxon>Preaxostyla</taxon>
        <taxon>Oxymonadida</taxon>
        <taxon>Streblomastigidae</taxon>
        <taxon>Streblomastix</taxon>
    </lineage>
</organism>
<gene>
    <name evidence="1" type="ORF">EZS28_052606</name>
</gene>
<feature type="non-terminal residue" evidence="1">
    <location>
        <position position="13"/>
    </location>
</feature>
<name>A0A5J4S039_9EUKA</name>
<dbReference type="Proteomes" id="UP000324800">
    <property type="component" value="Unassembled WGS sequence"/>
</dbReference>
<protein>
    <submittedName>
        <fullName evidence="1">Uncharacterized protein</fullName>
    </submittedName>
</protein>
<sequence>MLADIEEHPHTSK</sequence>
<proteinExistence type="predicted"/>
<comment type="caution">
    <text evidence="1">The sequence shown here is derived from an EMBL/GenBank/DDBJ whole genome shotgun (WGS) entry which is preliminary data.</text>
</comment>
<accession>A0A5J4S039</accession>
<evidence type="ECO:0000313" key="2">
    <source>
        <dbReference type="Proteomes" id="UP000324800"/>
    </source>
</evidence>